<sequence length="38" mass="4441">MWRDKHRIMSICYEEKSSAGSKIIVADNAKKKRPSTFK</sequence>
<reference evidence="1 2" key="1">
    <citation type="journal article" date="2009" name="PLoS ONE">
        <title>The complete genome of Teredinibacter turnerae T7901: an intracellular endosymbiont of marine wood-boring bivalves (shipworms).</title>
        <authorList>
            <person name="Yang J.C."/>
            <person name="Madupu R."/>
            <person name="Durkin A.S."/>
            <person name="Ekborg N.A."/>
            <person name="Pedamallu C.S."/>
            <person name="Hostetler J.B."/>
            <person name="Radune D."/>
            <person name="Toms B.S."/>
            <person name="Henrissat B."/>
            <person name="Coutinho P.M."/>
            <person name="Schwarz S."/>
            <person name="Field L."/>
            <person name="Trindade-Silva A.E."/>
            <person name="Soares C.A.G."/>
            <person name="Elshahawi S."/>
            <person name="Hanora A."/>
            <person name="Schmidt E.W."/>
            <person name="Haygood M.G."/>
            <person name="Posfai J."/>
            <person name="Benner J."/>
            <person name="Madinger C."/>
            <person name="Nove J."/>
            <person name="Anton B."/>
            <person name="Chaudhary K."/>
            <person name="Foster J."/>
            <person name="Holman A."/>
            <person name="Kumar S."/>
            <person name="Lessard P.A."/>
            <person name="Luyten Y.A."/>
            <person name="Slatko B."/>
            <person name="Wood N."/>
            <person name="Wu B."/>
            <person name="Teplitski M."/>
            <person name="Mougous J.D."/>
            <person name="Ward N."/>
            <person name="Eisen J.A."/>
            <person name="Badger J.H."/>
            <person name="Distel D.L."/>
        </authorList>
    </citation>
    <scope>NUCLEOTIDE SEQUENCE [LARGE SCALE GENOMIC DNA]</scope>
    <source>
        <strain evidence="2">ATCC 39867 / T7901</strain>
    </source>
</reference>
<accession>C5BLU8</accession>
<dbReference type="Proteomes" id="UP000009080">
    <property type="component" value="Chromosome"/>
</dbReference>
<evidence type="ECO:0000313" key="2">
    <source>
        <dbReference type="Proteomes" id="UP000009080"/>
    </source>
</evidence>
<gene>
    <name evidence="1" type="ordered locus">TERTU_2620</name>
</gene>
<evidence type="ECO:0000313" key="1">
    <source>
        <dbReference type="EMBL" id="ACR12581.1"/>
    </source>
</evidence>
<dbReference type="STRING" id="377629.TERTU_2620"/>
<keyword evidence="2" id="KW-1185">Reference proteome</keyword>
<name>C5BLU8_TERTT</name>
<organism evidence="1 2">
    <name type="scientific">Teredinibacter turnerae (strain ATCC 39867 / T7901)</name>
    <dbReference type="NCBI Taxonomy" id="377629"/>
    <lineage>
        <taxon>Bacteria</taxon>
        <taxon>Pseudomonadati</taxon>
        <taxon>Pseudomonadota</taxon>
        <taxon>Gammaproteobacteria</taxon>
        <taxon>Cellvibrionales</taxon>
        <taxon>Cellvibrionaceae</taxon>
        <taxon>Teredinibacter</taxon>
    </lineage>
</organism>
<dbReference type="EMBL" id="CP001614">
    <property type="protein sequence ID" value="ACR12581.1"/>
    <property type="molecule type" value="Genomic_DNA"/>
</dbReference>
<protein>
    <submittedName>
        <fullName evidence="1">Uncharacterized protein</fullName>
    </submittedName>
</protein>
<dbReference type="KEGG" id="ttu:TERTU_2620"/>
<proteinExistence type="predicted"/>
<dbReference type="AlphaFoldDB" id="C5BLU8"/>
<dbReference type="HOGENOM" id="CLU_3334110_0_0_6"/>